<dbReference type="AlphaFoldDB" id="A0A1X7T8M3"/>
<organism evidence="1">
    <name type="scientific">Amphimedon queenslandica</name>
    <name type="common">Sponge</name>
    <dbReference type="NCBI Taxonomy" id="400682"/>
    <lineage>
        <taxon>Eukaryota</taxon>
        <taxon>Metazoa</taxon>
        <taxon>Porifera</taxon>
        <taxon>Demospongiae</taxon>
        <taxon>Heteroscleromorpha</taxon>
        <taxon>Haplosclerida</taxon>
        <taxon>Niphatidae</taxon>
        <taxon>Amphimedon</taxon>
    </lineage>
</organism>
<evidence type="ECO:0000313" key="1">
    <source>
        <dbReference type="EnsemblMetazoa" id="Aqu2.1.10755_001"/>
    </source>
</evidence>
<proteinExistence type="predicted"/>
<reference evidence="1" key="1">
    <citation type="submission" date="2017-05" db="UniProtKB">
        <authorList>
            <consortium name="EnsemblMetazoa"/>
        </authorList>
    </citation>
    <scope>IDENTIFICATION</scope>
</reference>
<accession>A0A1X7T8M3</accession>
<sequence length="67" mass="7618">MNWYDLMCVLAKCNGKSLSDDEIKELSISGRRRLLSGYPVIVAHHFSHRFQAFMNYTLNGASKPIGE</sequence>
<name>A0A1X7T8M3_AMPQE</name>
<dbReference type="EnsemblMetazoa" id="Aqu2.1.10755_001">
    <property type="protein sequence ID" value="Aqu2.1.10755_001"/>
    <property type="gene ID" value="Aqu2.1.10755"/>
</dbReference>
<protein>
    <submittedName>
        <fullName evidence="1">Uncharacterized protein</fullName>
    </submittedName>
</protein>
<dbReference type="InParanoid" id="A0A1X7T8M3"/>